<protein>
    <submittedName>
        <fullName evidence="8">Aminoglycoside 3'-phosphotransferase</fullName>
    </submittedName>
</protein>
<dbReference type="CDD" id="cd05150">
    <property type="entry name" value="APH"/>
    <property type="match status" value="1"/>
</dbReference>
<comment type="caution">
    <text evidence="8">The sequence shown here is derived from an EMBL/GenBank/DDBJ whole genome shotgun (WGS) entry which is preliminary data.</text>
</comment>
<dbReference type="SUPFAM" id="SSF56112">
    <property type="entry name" value="Protein kinase-like (PK-like)"/>
    <property type="match status" value="1"/>
</dbReference>
<evidence type="ECO:0000256" key="4">
    <source>
        <dbReference type="ARBA" id="ARBA00022777"/>
    </source>
</evidence>
<evidence type="ECO:0000256" key="1">
    <source>
        <dbReference type="ARBA" id="ARBA00006219"/>
    </source>
</evidence>
<keyword evidence="6" id="KW-0046">Antibiotic resistance</keyword>
<dbReference type="PIRSF" id="PIRSF000706">
    <property type="entry name" value="Kanamycin_kin"/>
    <property type="match status" value="1"/>
</dbReference>
<dbReference type="InterPro" id="IPR002575">
    <property type="entry name" value="Aminoglycoside_PTrfase"/>
</dbReference>
<dbReference type="EMBL" id="BAAAYV010000012">
    <property type="protein sequence ID" value="GAA3662248.1"/>
    <property type="molecule type" value="Genomic_DNA"/>
</dbReference>
<dbReference type="InterPro" id="IPR051678">
    <property type="entry name" value="AGP_Transferase"/>
</dbReference>
<evidence type="ECO:0000259" key="7">
    <source>
        <dbReference type="Pfam" id="PF01636"/>
    </source>
</evidence>
<dbReference type="Pfam" id="PF01636">
    <property type="entry name" value="APH"/>
    <property type="match status" value="1"/>
</dbReference>
<evidence type="ECO:0000313" key="9">
    <source>
        <dbReference type="Proteomes" id="UP001410795"/>
    </source>
</evidence>
<evidence type="ECO:0000256" key="6">
    <source>
        <dbReference type="ARBA" id="ARBA00023251"/>
    </source>
</evidence>
<keyword evidence="5" id="KW-0067">ATP-binding</keyword>
<dbReference type="Gene3D" id="3.90.1200.10">
    <property type="match status" value="1"/>
</dbReference>
<comment type="similarity">
    <text evidence="1">Belongs to the aminoglycoside phosphotransferase family.</text>
</comment>
<name>A0ABP7BLD3_9MICO</name>
<keyword evidence="9" id="KW-1185">Reference proteome</keyword>
<dbReference type="PANTHER" id="PTHR21310">
    <property type="entry name" value="AMINOGLYCOSIDE PHOSPHOTRANSFERASE-RELATED-RELATED"/>
    <property type="match status" value="1"/>
</dbReference>
<proteinExistence type="inferred from homology"/>
<gene>
    <name evidence="8" type="ORF">GCM10022202_24630</name>
</gene>
<feature type="domain" description="Aminoglycoside phosphotransferase" evidence="7">
    <location>
        <begin position="40"/>
        <end position="229"/>
    </location>
</feature>
<keyword evidence="2" id="KW-0808">Transferase</keyword>
<evidence type="ECO:0000313" key="8">
    <source>
        <dbReference type="EMBL" id="GAA3662248.1"/>
    </source>
</evidence>
<organism evidence="8 9">
    <name type="scientific">Microbacterium marinilacus</name>
    <dbReference type="NCBI Taxonomy" id="415209"/>
    <lineage>
        <taxon>Bacteria</taxon>
        <taxon>Bacillati</taxon>
        <taxon>Actinomycetota</taxon>
        <taxon>Actinomycetes</taxon>
        <taxon>Micrococcales</taxon>
        <taxon>Microbacteriaceae</taxon>
        <taxon>Microbacterium</taxon>
    </lineage>
</organism>
<evidence type="ECO:0000256" key="5">
    <source>
        <dbReference type="ARBA" id="ARBA00022840"/>
    </source>
</evidence>
<keyword evidence="3" id="KW-0547">Nucleotide-binding</keyword>
<keyword evidence="4" id="KW-0418">Kinase</keyword>
<dbReference type="PANTHER" id="PTHR21310:SF41">
    <property type="entry name" value="3'-PHOSPHOTRANSFERASE, PUTATIVE-RELATED"/>
    <property type="match status" value="1"/>
</dbReference>
<dbReference type="InterPro" id="IPR024165">
    <property type="entry name" value="Kan/Strep_kinase"/>
</dbReference>
<sequence>MSIPAGDVEVPERVRALAGGAEIVPVWRNELGGVTFRAGALFIKHGPRHGEASMAEEAERLAWAAQWASVPSVLDQGETDDEEWLVTRAMDGETAVAPRWRERPATAVRAVAEGLRALHDALPVDACPFDWSVPTRIIRAQERGSDVPAALRDPPPVDRLVVCHGDACAPNTLIGDDGRWTAHVDLGALGTADRWADIAVATMSLGWNYGPGWDGLFLEAYGVGPDPVRTEYYRALWDVA</sequence>
<dbReference type="RefSeq" id="WP_221859386.1">
    <property type="nucleotide sequence ID" value="NZ_BAAAYV010000012.1"/>
</dbReference>
<evidence type="ECO:0000256" key="3">
    <source>
        <dbReference type="ARBA" id="ARBA00022741"/>
    </source>
</evidence>
<evidence type="ECO:0000256" key="2">
    <source>
        <dbReference type="ARBA" id="ARBA00022679"/>
    </source>
</evidence>
<dbReference type="Gene3D" id="3.30.200.20">
    <property type="entry name" value="Phosphorylase Kinase, domain 1"/>
    <property type="match status" value="1"/>
</dbReference>
<dbReference type="InterPro" id="IPR011009">
    <property type="entry name" value="Kinase-like_dom_sf"/>
</dbReference>
<accession>A0ABP7BLD3</accession>
<reference evidence="9" key="1">
    <citation type="journal article" date="2019" name="Int. J. Syst. Evol. Microbiol.">
        <title>The Global Catalogue of Microorganisms (GCM) 10K type strain sequencing project: providing services to taxonomists for standard genome sequencing and annotation.</title>
        <authorList>
            <consortium name="The Broad Institute Genomics Platform"/>
            <consortium name="The Broad Institute Genome Sequencing Center for Infectious Disease"/>
            <person name="Wu L."/>
            <person name="Ma J."/>
        </authorList>
    </citation>
    <scope>NUCLEOTIDE SEQUENCE [LARGE SCALE GENOMIC DNA]</scope>
    <source>
        <strain evidence="9">JCM 16546</strain>
    </source>
</reference>
<dbReference type="Proteomes" id="UP001410795">
    <property type="component" value="Unassembled WGS sequence"/>
</dbReference>